<reference evidence="1" key="1">
    <citation type="journal article" date="2016" name="Insect Biochem. Mol. Biol.">
        <title>Multifaceted biological insights from a draft genome sequence of the tobacco hornworm moth, Manduca sexta.</title>
        <authorList>
            <person name="Kanost M.R."/>
            <person name="Arrese E.L."/>
            <person name="Cao X."/>
            <person name="Chen Y.R."/>
            <person name="Chellapilla S."/>
            <person name="Goldsmith M.R."/>
            <person name="Grosse-Wilde E."/>
            <person name="Heckel D.G."/>
            <person name="Herndon N."/>
            <person name="Jiang H."/>
            <person name="Papanicolaou A."/>
            <person name="Qu J."/>
            <person name="Soulages J.L."/>
            <person name="Vogel H."/>
            <person name="Walters J."/>
            <person name="Waterhouse R.M."/>
            <person name="Ahn S.J."/>
            <person name="Almeida F.C."/>
            <person name="An C."/>
            <person name="Aqrawi P."/>
            <person name="Bretschneider A."/>
            <person name="Bryant W.B."/>
            <person name="Bucks S."/>
            <person name="Chao H."/>
            <person name="Chevignon G."/>
            <person name="Christen J.M."/>
            <person name="Clarke D.F."/>
            <person name="Dittmer N.T."/>
            <person name="Ferguson L.C.F."/>
            <person name="Garavelou S."/>
            <person name="Gordon K.H.J."/>
            <person name="Gunaratna R.T."/>
            <person name="Han Y."/>
            <person name="Hauser F."/>
            <person name="He Y."/>
            <person name="Heidel-Fischer H."/>
            <person name="Hirsh A."/>
            <person name="Hu Y."/>
            <person name="Jiang H."/>
            <person name="Kalra D."/>
            <person name="Klinner C."/>
            <person name="Konig C."/>
            <person name="Kovar C."/>
            <person name="Kroll A.R."/>
            <person name="Kuwar S.S."/>
            <person name="Lee S.L."/>
            <person name="Lehman R."/>
            <person name="Li K."/>
            <person name="Li Z."/>
            <person name="Liang H."/>
            <person name="Lovelace S."/>
            <person name="Lu Z."/>
            <person name="Mansfield J.H."/>
            <person name="McCulloch K.J."/>
            <person name="Mathew T."/>
            <person name="Morton B."/>
            <person name="Muzny D.M."/>
            <person name="Neunemann D."/>
            <person name="Ongeri F."/>
            <person name="Pauchet Y."/>
            <person name="Pu L.L."/>
            <person name="Pyrousis I."/>
            <person name="Rao X.J."/>
            <person name="Redding A."/>
            <person name="Roesel C."/>
            <person name="Sanchez-Gracia A."/>
            <person name="Schaack S."/>
            <person name="Shukla A."/>
            <person name="Tetreau G."/>
            <person name="Wang Y."/>
            <person name="Xiong G.H."/>
            <person name="Traut W."/>
            <person name="Walsh T.K."/>
            <person name="Worley K.C."/>
            <person name="Wu D."/>
            <person name="Wu W."/>
            <person name="Wu Y.Q."/>
            <person name="Zhang X."/>
            <person name="Zou Z."/>
            <person name="Zucker H."/>
            <person name="Briscoe A.D."/>
            <person name="Burmester T."/>
            <person name="Clem R.J."/>
            <person name="Feyereisen R."/>
            <person name="Grimmelikhuijzen C.J.P."/>
            <person name="Hamodrakas S.J."/>
            <person name="Hansson B.S."/>
            <person name="Huguet E."/>
            <person name="Jermiin L.S."/>
            <person name="Lan Q."/>
            <person name="Lehman H.K."/>
            <person name="Lorenzen M."/>
            <person name="Merzendorfer H."/>
            <person name="Michalopoulos I."/>
            <person name="Morton D.B."/>
            <person name="Muthukrishnan S."/>
            <person name="Oakeshott J.G."/>
            <person name="Palmer W."/>
            <person name="Park Y."/>
            <person name="Passarelli A.L."/>
            <person name="Rozas J."/>
            <person name="Schwartz L.M."/>
            <person name="Smith W."/>
            <person name="Southgate A."/>
            <person name="Vilcinskas A."/>
            <person name="Vogt R."/>
            <person name="Wang P."/>
            <person name="Werren J."/>
            <person name="Yu X.Q."/>
            <person name="Zhou J.J."/>
            <person name="Brown S.J."/>
            <person name="Scherer S.E."/>
            <person name="Richards S."/>
            <person name="Blissard G.W."/>
        </authorList>
    </citation>
    <scope>NUCLEOTIDE SEQUENCE</scope>
</reference>
<evidence type="ECO:0000313" key="2">
    <source>
        <dbReference type="Proteomes" id="UP000791440"/>
    </source>
</evidence>
<name>A0A921Z2J1_MANSE</name>
<evidence type="ECO:0000313" key="1">
    <source>
        <dbReference type="EMBL" id="KAG6450331.1"/>
    </source>
</evidence>
<dbReference type="AlphaFoldDB" id="A0A921Z2J1"/>
<dbReference type="Proteomes" id="UP000791440">
    <property type="component" value="Unassembled WGS sequence"/>
</dbReference>
<protein>
    <submittedName>
        <fullName evidence="1">Uncharacterized protein</fullName>
    </submittedName>
</protein>
<accession>A0A921Z2J1</accession>
<organism evidence="1 2">
    <name type="scientific">Manduca sexta</name>
    <name type="common">Tobacco hawkmoth</name>
    <name type="synonym">Tobacco hornworm</name>
    <dbReference type="NCBI Taxonomy" id="7130"/>
    <lineage>
        <taxon>Eukaryota</taxon>
        <taxon>Metazoa</taxon>
        <taxon>Ecdysozoa</taxon>
        <taxon>Arthropoda</taxon>
        <taxon>Hexapoda</taxon>
        <taxon>Insecta</taxon>
        <taxon>Pterygota</taxon>
        <taxon>Neoptera</taxon>
        <taxon>Endopterygota</taxon>
        <taxon>Lepidoptera</taxon>
        <taxon>Glossata</taxon>
        <taxon>Ditrysia</taxon>
        <taxon>Bombycoidea</taxon>
        <taxon>Sphingidae</taxon>
        <taxon>Sphinginae</taxon>
        <taxon>Sphingini</taxon>
        <taxon>Manduca</taxon>
    </lineage>
</organism>
<comment type="caution">
    <text evidence="1">The sequence shown here is derived from an EMBL/GenBank/DDBJ whole genome shotgun (WGS) entry which is preliminary data.</text>
</comment>
<proteinExistence type="predicted"/>
<keyword evidence="2" id="KW-1185">Reference proteome</keyword>
<dbReference type="EMBL" id="JH668386">
    <property type="protein sequence ID" value="KAG6450331.1"/>
    <property type="molecule type" value="Genomic_DNA"/>
</dbReference>
<reference evidence="1" key="2">
    <citation type="submission" date="2020-12" db="EMBL/GenBank/DDBJ databases">
        <authorList>
            <person name="Kanost M."/>
        </authorList>
    </citation>
    <scope>NUCLEOTIDE SEQUENCE</scope>
</reference>
<sequence>MVIIKRVDTVLSQIKIESVEAVVRVKNDIRATSGAQRKEEIQKPCMSR</sequence>
<gene>
    <name evidence="1" type="ORF">O3G_MSEX006504</name>
</gene>